<dbReference type="Proteomes" id="UP001549143">
    <property type="component" value="Unassembled WGS sequence"/>
</dbReference>
<proteinExistence type="predicted"/>
<organism evidence="4 5">
    <name type="scientific">Aquamicrobium ahrensii</name>
    <dbReference type="NCBI Taxonomy" id="469551"/>
    <lineage>
        <taxon>Bacteria</taxon>
        <taxon>Pseudomonadati</taxon>
        <taxon>Pseudomonadota</taxon>
        <taxon>Alphaproteobacteria</taxon>
        <taxon>Hyphomicrobiales</taxon>
        <taxon>Phyllobacteriaceae</taxon>
        <taxon>Aquamicrobium</taxon>
    </lineage>
</organism>
<dbReference type="Pfam" id="PF10145">
    <property type="entry name" value="PhageMin_Tail"/>
    <property type="match status" value="1"/>
</dbReference>
<reference evidence="4 5" key="1">
    <citation type="submission" date="2024-06" db="EMBL/GenBank/DDBJ databases">
        <title>Genomic Encyclopedia of Type Strains, Phase IV (KMG-IV): sequencing the most valuable type-strain genomes for metagenomic binning, comparative biology and taxonomic classification.</title>
        <authorList>
            <person name="Goeker M."/>
        </authorList>
    </citation>
    <scope>NUCLEOTIDE SEQUENCE [LARGE SCALE GENOMIC DNA]</scope>
    <source>
        <strain evidence="4 5">DSM 19730</strain>
    </source>
</reference>
<evidence type="ECO:0000256" key="2">
    <source>
        <dbReference type="SAM" id="MobiDB-lite"/>
    </source>
</evidence>
<protein>
    <submittedName>
        <fullName evidence="4">TP901 family phage tail tape measure protein</fullName>
    </submittedName>
</protein>
<evidence type="ECO:0000256" key="1">
    <source>
        <dbReference type="ARBA" id="ARBA00022612"/>
    </source>
</evidence>
<dbReference type="PANTHER" id="PTHR37813">
    <property type="entry name" value="FELS-2 PROPHAGE PROTEIN"/>
    <property type="match status" value="1"/>
</dbReference>
<dbReference type="EMBL" id="JBEPMN010000001">
    <property type="protein sequence ID" value="MET3659984.1"/>
    <property type="molecule type" value="Genomic_DNA"/>
</dbReference>
<feature type="domain" description="Phage tail tape measure protein" evidence="3">
    <location>
        <begin position="97"/>
        <end position="299"/>
    </location>
</feature>
<evidence type="ECO:0000313" key="5">
    <source>
        <dbReference type="Proteomes" id="UP001549143"/>
    </source>
</evidence>
<dbReference type="PANTHER" id="PTHR37813:SF1">
    <property type="entry name" value="FELS-2 PROPHAGE PROTEIN"/>
    <property type="match status" value="1"/>
</dbReference>
<comment type="caution">
    <text evidence="4">The sequence shown here is derived from an EMBL/GenBank/DDBJ whole genome shotgun (WGS) entry which is preliminary data.</text>
</comment>
<feature type="region of interest" description="Disordered" evidence="2">
    <location>
        <begin position="651"/>
        <end position="670"/>
    </location>
</feature>
<evidence type="ECO:0000313" key="4">
    <source>
        <dbReference type="EMBL" id="MET3659984.1"/>
    </source>
</evidence>
<evidence type="ECO:0000259" key="3">
    <source>
        <dbReference type="Pfam" id="PF10145"/>
    </source>
</evidence>
<dbReference type="NCBIfam" id="TIGR01760">
    <property type="entry name" value="tape_meas_TP901"/>
    <property type="match status" value="1"/>
</dbReference>
<sequence>MASLRTAALRLQLVDQVTKPAGLVGRALHGVENRIKAFDASIARTRGQFFGAAGAAAAAGAALAMPIRRAMEFENAMADIRKVVDFESPEAFRKMSADILELSRRLPMTAEGIAAIVAAAGQSGLENDELLEFAEMAAKVGVAWETSAAEAGEALAKLKTALGLTVAETDSLADAINHLGNNSAGSASDILNFTRRVAPMAGAFGLSADQAAAFGAAMIGSGFEAEVAATSFTNMGHALTRGARATKRQRSAMAELGLESSAVAKAIQTDALGTINDVLARLRAAPAHMRASLMSDIFGDEARALGPLLENAGLLGQVLDMVADKSRYAGSAQAEYDERAKTTANSLQLLRNKITAAGIAFGDVLLPSINSGAAALGPLVDSIGRFVATHPGLVKAAVAVTGGLLGLRVAALGGKLAFLLLGKQALVAAGGLLELAGWAQNAAGGAVALQTALGAMEGQKLTGLQKLTTGFRGIVTALPGLGLVKGALAAIGSVLAGISAPVAIVVGGLVAGGLALWKYWDRVGSVFAGVGRAISEQLAPALEAVRPVLDWLAPVGDVIASGWRSAMDALSSFGGWIKSFFSREVLSDSEKAAWADSGYQVATAMIESVKAKVGELVDWFKSLPSRIVAAIGRIDLGSMIKWPSLPSWLGGGAPAAASPPTPDGTRASGGPVNAGMLYKVGERGTELFQPSRSGTIIPNDRIQDSTGGSAPARGSAVTVHAPINLTFNGVTLEQAIAAAKKAGQDSVDAFTRQLDASLSRSSQIQFGGIGLYGNY</sequence>
<accession>A0ABV2KFX5</accession>
<gene>
    <name evidence="4" type="ORF">ABID44_000284</name>
</gene>
<keyword evidence="5" id="KW-1185">Reference proteome</keyword>
<name>A0ABV2KFX5_9HYPH</name>
<dbReference type="InterPro" id="IPR010090">
    <property type="entry name" value="Phage_tape_meas"/>
</dbReference>
<dbReference type="RefSeq" id="WP_354149897.1">
    <property type="nucleotide sequence ID" value="NZ_JBEPMN010000001.1"/>
</dbReference>
<keyword evidence="1" id="KW-1188">Viral release from host cell</keyword>